<dbReference type="FunFam" id="3.10.20.90:FF:000341">
    <property type="entry name" value="Ubiquitin-like superfamily protein"/>
    <property type="match status" value="1"/>
</dbReference>
<proteinExistence type="predicted"/>
<dbReference type="Pfam" id="PF00240">
    <property type="entry name" value="ubiquitin"/>
    <property type="match status" value="1"/>
</dbReference>
<gene>
    <name evidence="3" type="ORF">AN1_LOCUS17192</name>
</gene>
<dbReference type="Proteomes" id="UP000426265">
    <property type="component" value="Unassembled WGS sequence"/>
</dbReference>
<dbReference type="AlphaFoldDB" id="A0A654FM12"/>
<dbReference type="PANTHER" id="PTHR10621:SF38">
    <property type="entry name" value="UBIQUITIN DOMAIN-CONTAINING PROTEIN 7SL RNA1-RELATED"/>
    <property type="match status" value="1"/>
</dbReference>
<dbReference type="PANTHER" id="PTHR10621">
    <property type="entry name" value="UV EXCISION REPAIR PROTEIN RAD23"/>
    <property type="match status" value="1"/>
</dbReference>
<dbReference type="InterPro" id="IPR029071">
    <property type="entry name" value="Ubiquitin-like_domsf"/>
</dbReference>
<organism evidence="3 4">
    <name type="scientific">Arabidopsis thaliana</name>
    <name type="common">Mouse-ear cress</name>
    <dbReference type="NCBI Taxonomy" id="3702"/>
    <lineage>
        <taxon>Eukaryota</taxon>
        <taxon>Viridiplantae</taxon>
        <taxon>Streptophyta</taxon>
        <taxon>Embryophyta</taxon>
        <taxon>Tracheophyta</taxon>
        <taxon>Spermatophyta</taxon>
        <taxon>Magnoliopsida</taxon>
        <taxon>eudicotyledons</taxon>
        <taxon>Gunneridae</taxon>
        <taxon>Pentapetalae</taxon>
        <taxon>rosids</taxon>
        <taxon>malvids</taxon>
        <taxon>Brassicales</taxon>
        <taxon>Brassicaceae</taxon>
        <taxon>Camelineae</taxon>
        <taxon>Arabidopsis</taxon>
    </lineage>
</organism>
<protein>
    <recommendedName>
        <fullName evidence="2">Ubiquitin-like domain-containing protein</fullName>
    </recommendedName>
</protein>
<feature type="domain" description="Ubiquitin-like" evidence="2">
    <location>
        <begin position="1"/>
        <end position="70"/>
    </location>
</feature>
<dbReference type="ExpressionAtlas" id="A0A654FM12">
    <property type="expression patterns" value="baseline and differential"/>
</dbReference>
<dbReference type="PROSITE" id="PS50053">
    <property type="entry name" value="UBIQUITIN_2"/>
    <property type="match status" value="1"/>
</dbReference>
<sequence length="415" mass="47502">MKFVVEILGGSSFEIEVERTDTLLVVKQKIEKSQRVPVSKQTLIVDGIFILREDLNLDQCQIFHDSQIQLEVSPDVNPIHNNDDQIPQTEQSPPAPWISVEEYFAEQDWPLTEEEIRKIYSYRPETTQDISKIQDAHQTEESPPSNSVKETVNIQDSSVKFASKNNNDQVPPTKQFPQSNLVKKITNGKKRVRQMLVYVSPYPGMNEVPTNILVQVKVTDEVKTLRGLMKLAQEGYIFTHNNQVLNEDQSYECNSVKPLDTIVIVPRRVIQETSKIHDSSVTVQVPQMEQSPASNSVKEITDPKKKIKVYVVAASSECKGLKRFIEVDVNSTDQVKILRTELVESGRRGHIRMPHEGYFFVDRKKERVLNEDQSFEWNRVLPAETVYMVRGRDTHFASSFTRGSKVTMLCAQKVL</sequence>
<dbReference type="SUPFAM" id="SSF54236">
    <property type="entry name" value="Ubiquitin-like"/>
    <property type="match status" value="1"/>
</dbReference>
<evidence type="ECO:0000259" key="2">
    <source>
        <dbReference type="PROSITE" id="PS50053"/>
    </source>
</evidence>
<dbReference type="SMART" id="SM00213">
    <property type="entry name" value="UBQ"/>
    <property type="match status" value="1"/>
</dbReference>
<evidence type="ECO:0000256" key="1">
    <source>
        <dbReference type="SAM" id="MobiDB-lite"/>
    </source>
</evidence>
<dbReference type="InterPro" id="IPR000626">
    <property type="entry name" value="Ubiquitin-like_dom"/>
</dbReference>
<evidence type="ECO:0000313" key="4">
    <source>
        <dbReference type="Proteomes" id="UP000426265"/>
    </source>
</evidence>
<dbReference type="CDD" id="cd17039">
    <property type="entry name" value="Ubl_ubiquitin_like"/>
    <property type="match status" value="1"/>
</dbReference>
<evidence type="ECO:0000313" key="3">
    <source>
        <dbReference type="EMBL" id="VYS61763.1"/>
    </source>
</evidence>
<feature type="region of interest" description="Disordered" evidence="1">
    <location>
        <begin position="129"/>
        <end position="149"/>
    </location>
</feature>
<accession>A0A654FM12</accession>
<reference evidence="3 4" key="1">
    <citation type="submission" date="2019-11" db="EMBL/GenBank/DDBJ databases">
        <authorList>
            <person name="Jiao W.-B."/>
            <person name="Schneeberger K."/>
        </authorList>
    </citation>
    <scope>NUCLEOTIDE SEQUENCE [LARGE SCALE GENOMIC DNA]</scope>
    <source>
        <strain evidence="4">cv. An-1</strain>
    </source>
</reference>
<dbReference type="Gene3D" id="3.10.20.90">
    <property type="entry name" value="Phosphatidylinositol 3-kinase Catalytic Subunit, Chain A, domain 1"/>
    <property type="match status" value="1"/>
</dbReference>
<name>A0A654FM12_ARATH</name>
<dbReference type="EMBL" id="CACRSJ010000109">
    <property type="protein sequence ID" value="VYS61763.1"/>
    <property type="molecule type" value="Genomic_DNA"/>
</dbReference>